<organism evidence="3 4">
    <name type="scientific">Lactobacillus helveticus</name>
    <name type="common">Lactobacillus suntoryeus</name>
    <dbReference type="NCBI Taxonomy" id="1587"/>
    <lineage>
        <taxon>Bacteria</taxon>
        <taxon>Bacillati</taxon>
        <taxon>Bacillota</taxon>
        <taxon>Bacilli</taxon>
        <taxon>Lactobacillales</taxon>
        <taxon>Lactobacillaceae</taxon>
        <taxon>Lactobacillus</taxon>
    </lineage>
</organism>
<dbReference type="Proteomes" id="UP000430466">
    <property type="component" value="Unassembled WGS sequence"/>
</dbReference>
<dbReference type="AlphaFoldDB" id="A0A6A7K1R4"/>
<dbReference type="Gene3D" id="1.20.120.1850">
    <property type="entry name" value="Ebh helix bundles repeating unit (S and A modules)"/>
    <property type="match status" value="1"/>
</dbReference>
<dbReference type="InterPro" id="IPR024968">
    <property type="entry name" value="SlpA_C_lactobacillus"/>
</dbReference>
<dbReference type="Pfam" id="PF03217">
    <property type="entry name" value="SlpA"/>
    <property type="match status" value="2"/>
</dbReference>
<protein>
    <submittedName>
        <fullName evidence="3">Serine protease</fullName>
    </submittedName>
</protein>
<evidence type="ECO:0000313" key="4">
    <source>
        <dbReference type="Proteomes" id="UP000430466"/>
    </source>
</evidence>
<dbReference type="GO" id="GO:0006508">
    <property type="term" value="P:proteolysis"/>
    <property type="evidence" value="ECO:0007669"/>
    <property type="project" value="UniProtKB-KW"/>
</dbReference>
<sequence length="545" mass="61076">MKINKKLILISAALLATTPAVGTVTQVNMPTVQAAAKQKRAITVNRYTGLYNSRGQELTHYKGKPFITFGKTTTLKYYGNPVKIKRNYYYYIGHGAYVDASYLTKINGHKVLSLNHNSYVYTRSGKRTKKLLRKGLSYAFTGKYAKNETATNYVFSRGKNNYQLKTVRIKGNDFFQIKKNQYIKVANIQSIESNQLGLFQMKVTIKKNTPILIGGADGYALSSGKTAKKGKKFTVDAEVGMNVGANSSPHAYRIKGTDTYLWVTDAYSRQNVATFAASVSDLKNYTVRPPKDNLQFFNSNGENITPTGFIYPRHQLLGVDGQMYIWVPKENKAELFYHIVATSKSFDTVHEANSSYRDESIEIGNAFVKEADVETYGGLKKPELINTAAEAQADAQKQASASERNKLQALVDNEDTVKSSTAYKLSQHSTQENYDTSIKEAQTMLKSKRNLSVAEVKLTTWILQTRVKNLYGKKITVKNIAKLTKTEIRQLQSLLSSVSFNSNDGKTFTRYSYDRSAKKIERIVTTNGKVVSKTEVSLTDFVSEK</sequence>
<gene>
    <name evidence="3" type="ORF">GDZ32_05995</name>
</gene>
<dbReference type="RefSeq" id="WP_152724011.1">
    <property type="nucleotide sequence ID" value="NZ_WHOE01000035.1"/>
</dbReference>
<dbReference type="EMBL" id="WHOE01000035">
    <property type="protein sequence ID" value="MPW14512.1"/>
    <property type="molecule type" value="Genomic_DNA"/>
</dbReference>
<proteinExistence type="predicted"/>
<accession>A0A6A7K1R4</accession>
<dbReference type="GO" id="GO:0008233">
    <property type="term" value="F:peptidase activity"/>
    <property type="evidence" value="ECO:0007669"/>
    <property type="project" value="UniProtKB-KW"/>
</dbReference>
<evidence type="ECO:0000256" key="1">
    <source>
        <dbReference type="SAM" id="SignalP"/>
    </source>
</evidence>
<keyword evidence="3" id="KW-0378">Hydrolase</keyword>
<feature type="chain" id="PRO_5039182292" evidence="1">
    <location>
        <begin position="23"/>
        <end position="545"/>
    </location>
</feature>
<keyword evidence="3" id="KW-0645">Protease</keyword>
<feature type="domain" description="S-layer protein C-terminal" evidence="2">
    <location>
        <begin position="38"/>
        <end position="101"/>
    </location>
</feature>
<feature type="signal peptide" evidence="1">
    <location>
        <begin position="1"/>
        <end position="22"/>
    </location>
</feature>
<evidence type="ECO:0000259" key="2">
    <source>
        <dbReference type="Pfam" id="PF03217"/>
    </source>
</evidence>
<comment type="caution">
    <text evidence="3">The sequence shown here is derived from an EMBL/GenBank/DDBJ whole genome shotgun (WGS) entry which is preliminary data.</text>
</comment>
<reference evidence="3 4" key="1">
    <citation type="submission" date="2019-10" db="EMBL/GenBank/DDBJ databases">
        <title>Draft genome sequences of Lactobacillus strains.</title>
        <authorList>
            <person name="Cho G.-S."/>
            <person name="Fagbemigun O."/>
            <person name="Brinks E."/>
            <person name="Franz C.M.A.P."/>
        </authorList>
    </citation>
    <scope>NUCLEOTIDE SEQUENCE [LARGE SCALE GENOMIC DNA]</scope>
    <source>
        <strain evidence="3 4">313</strain>
    </source>
</reference>
<name>A0A6A7K1R4_LACHE</name>
<feature type="domain" description="S-layer protein C-terminal" evidence="2">
    <location>
        <begin position="105"/>
        <end position="186"/>
    </location>
</feature>
<keyword evidence="1" id="KW-0732">Signal</keyword>
<evidence type="ECO:0000313" key="3">
    <source>
        <dbReference type="EMBL" id="MPW14512.1"/>
    </source>
</evidence>